<dbReference type="Pfam" id="PF04892">
    <property type="entry name" value="VanZ"/>
    <property type="match status" value="1"/>
</dbReference>
<dbReference type="InterPro" id="IPR006976">
    <property type="entry name" value="VanZ-like"/>
</dbReference>
<dbReference type="NCBIfam" id="NF037970">
    <property type="entry name" value="vanZ_1"/>
    <property type="match status" value="1"/>
</dbReference>
<dbReference type="Proteomes" id="UP000253501">
    <property type="component" value="Unassembled WGS sequence"/>
</dbReference>
<keyword evidence="2" id="KW-0812">Transmembrane</keyword>
<reference evidence="4 5" key="1">
    <citation type="submission" date="2018-04" db="EMBL/GenBank/DDBJ databases">
        <title>Cupriavidus necator CR12 genome sequencing and assembly.</title>
        <authorList>
            <person name="Ben Fekih I."/>
            <person name="Mazhar H.S."/>
            <person name="Bello S.K."/>
            <person name="Rensing C."/>
        </authorList>
    </citation>
    <scope>NUCLEOTIDE SEQUENCE [LARGE SCALE GENOMIC DNA]</scope>
    <source>
        <strain evidence="4 5">CR12</strain>
    </source>
</reference>
<evidence type="ECO:0000313" key="5">
    <source>
        <dbReference type="Proteomes" id="UP000253501"/>
    </source>
</evidence>
<evidence type="ECO:0000256" key="2">
    <source>
        <dbReference type="SAM" id="Phobius"/>
    </source>
</evidence>
<evidence type="ECO:0000259" key="3">
    <source>
        <dbReference type="Pfam" id="PF04892"/>
    </source>
</evidence>
<organism evidence="4 5">
    <name type="scientific">Cupriavidus necator</name>
    <name type="common">Alcaligenes eutrophus</name>
    <name type="synonym">Ralstonia eutropha</name>
    <dbReference type="NCBI Taxonomy" id="106590"/>
    <lineage>
        <taxon>Bacteria</taxon>
        <taxon>Pseudomonadati</taxon>
        <taxon>Pseudomonadota</taxon>
        <taxon>Betaproteobacteria</taxon>
        <taxon>Burkholderiales</taxon>
        <taxon>Burkholderiaceae</taxon>
        <taxon>Cupriavidus</taxon>
    </lineage>
</organism>
<keyword evidence="2" id="KW-0472">Membrane</keyword>
<feature type="transmembrane region" description="Helical" evidence="2">
    <location>
        <begin position="77"/>
        <end position="98"/>
    </location>
</feature>
<dbReference type="PANTHER" id="PTHR28008">
    <property type="entry name" value="DOMAIN PROTEIN, PUTATIVE (AFU_ORTHOLOGUE AFUA_3G10980)-RELATED"/>
    <property type="match status" value="1"/>
</dbReference>
<feature type="transmembrane region" description="Helical" evidence="2">
    <location>
        <begin position="110"/>
        <end position="131"/>
    </location>
</feature>
<sequence length="155" mass="16482">MRTDPSRPCATALFTPRARLCLAAAIAFFLTTLVVGSIPGKAQALNREFGDKLMHLCAYACLAGAIFLAFSRHRAVITLASVAMLGGLDEIIQGFFPYRSSNLADLLADLAAALAAIAVLSLVNAFVNAMARKDAGASYRSPPPSDCAHEDHHHR</sequence>
<accession>A0A367PPK8</accession>
<name>A0A367PPK8_CUPNE</name>
<feature type="domain" description="VanZ-like" evidence="3">
    <location>
        <begin position="50"/>
        <end position="123"/>
    </location>
</feature>
<dbReference type="EMBL" id="QDHA01000008">
    <property type="protein sequence ID" value="RCJ09832.1"/>
    <property type="molecule type" value="Genomic_DNA"/>
</dbReference>
<dbReference type="PANTHER" id="PTHR28008:SF1">
    <property type="entry name" value="DOMAIN PROTEIN, PUTATIVE (AFU_ORTHOLOGUE AFUA_3G10980)-RELATED"/>
    <property type="match status" value="1"/>
</dbReference>
<dbReference type="AlphaFoldDB" id="A0A367PPK8"/>
<protein>
    <recommendedName>
        <fullName evidence="3">VanZ-like domain-containing protein</fullName>
    </recommendedName>
</protein>
<comment type="caution">
    <text evidence="4">The sequence shown here is derived from an EMBL/GenBank/DDBJ whole genome shotgun (WGS) entry which is preliminary data.</text>
</comment>
<feature type="transmembrane region" description="Helical" evidence="2">
    <location>
        <begin position="52"/>
        <end position="70"/>
    </location>
</feature>
<gene>
    <name evidence="4" type="ORF">DDK22_04235</name>
</gene>
<keyword evidence="2" id="KW-1133">Transmembrane helix</keyword>
<evidence type="ECO:0000313" key="4">
    <source>
        <dbReference type="EMBL" id="RCJ09832.1"/>
    </source>
</evidence>
<proteinExistence type="predicted"/>
<evidence type="ECO:0000256" key="1">
    <source>
        <dbReference type="SAM" id="MobiDB-lite"/>
    </source>
</evidence>
<feature type="region of interest" description="Disordered" evidence="1">
    <location>
        <begin position="136"/>
        <end position="155"/>
    </location>
</feature>